<dbReference type="InterPro" id="IPR003721">
    <property type="entry name" value="Pantoate_ligase"/>
</dbReference>
<comment type="caution">
    <text evidence="9">The sequence shown here is derived from an EMBL/GenBank/DDBJ whole genome shotgun (WGS) entry which is preliminary data.</text>
</comment>
<comment type="pathway">
    <text evidence="1">Cofactor biosynthesis; (R)-pantothenate biosynthesis; (R)-pantothenate from (R)-pantoate and beta-alanine: step 1/1.</text>
</comment>
<dbReference type="PANTHER" id="PTHR21299:SF1">
    <property type="entry name" value="PANTOATE--BETA-ALANINE LIGASE"/>
    <property type="match status" value="1"/>
</dbReference>
<organism evidence="9">
    <name type="scientific">marine sediment metagenome</name>
    <dbReference type="NCBI Taxonomy" id="412755"/>
    <lineage>
        <taxon>unclassified sequences</taxon>
        <taxon>metagenomes</taxon>
        <taxon>ecological metagenomes</taxon>
    </lineage>
</organism>
<evidence type="ECO:0000313" key="9">
    <source>
        <dbReference type="EMBL" id="GAH98453.1"/>
    </source>
</evidence>
<dbReference type="Pfam" id="PF02569">
    <property type="entry name" value="Pantoate_ligase"/>
    <property type="match status" value="1"/>
</dbReference>
<keyword evidence="7" id="KW-0067">ATP-binding</keyword>
<evidence type="ECO:0000256" key="1">
    <source>
        <dbReference type="ARBA" id="ARBA00004990"/>
    </source>
</evidence>
<dbReference type="GO" id="GO:0015940">
    <property type="term" value="P:pantothenate biosynthetic process"/>
    <property type="evidence" value="ECO:0007669"/>
    <property type="project" value="UniProtKB-UniPathway"/>
</dbReference>
<keyword evidence="6" id="KW-0547">Nucleotide-binding</keyword>
<dbReference type="InterPro" id="IPR014729">
    <property type="entry name" value="Rossmann-like_a/b/a_fold"/>
</dbReference>
<dbReference type="EC" id="6.3.2.1" evidence="3"/>
<evidence type="ECO:0000256" key="2">
    <source>
        <dbReference type="ARBA" id="ARBA00009256"/>
    </source>
</evidence>
<accession>X1LWH8</accession>
<comment type="similarity">
    <text evidence="2">Belongs to the pantothenate synthetase family.</text>
</comment>
<gene>
    <name evidence="9" type="ORF">S06H3_04605</name>
</gene>
<keyword evidence="4" id="KW-0436">Ligase</keyword>
<evidence type="ECO:0000256" key="4">
    <source>
        <dbReference type="ARBA" id="ARBA00022598"/>
    </source>
</evidence>
<dbReference type="GO" id="GO:0005524">
    <property type="term" value="F:ATP binding"/>
    <property type="evidence" value="ECO:0007669"/>
    <property type="project" value="UniProtKB-KW"/>
</dbReference>
<dbReference type="AlphaFoldDB" id="X1LWH8"/>
<dbReference type="GO" id="GO:0004592">
    <property type="term" value="F:pantoate-beta-alanine ligase activity"/>
    <property type="evidence" value="ECO:0007669"/>
    <property type="project" value="UniProtKB-EC"/>
</dbReference>
<dbReference type="NCBIfam" id="TIGR00018">
    <property type="entry name" value="panC"/>
    <property type="match status" value="1"/>
</dbReference>
<dbReference type="GO" id="GO:0005829">
    <property type="term" value="C:cytosol"/>
    <property type="evidence" value="ECO:0007669"/>
    <property type="project" value="TreeGrafter"/>
</dbReference>
<keyword evidence="5" id="KW-0566">Pantothenate biosynthesis</keyword>
<dbReference type="EMBL" id="BARV01001630">
    <property type="protein sequence ID" value="GAH98453.1"/>
    <property type="molecule type" value="Genomic_DNA"/>
</dbReference>
<dbReference type="SUPFAM" id="SSF52374">
    <property type="entry name" value="Nucleotidylyl transferase"/>
    <property type="match status" value="1"/>
</dbReference>
<evidence type="ECO:0000256" key="3">
    <source>
        <dbReference type="ARBA" id="ARBA00012219"/>
    </source>
</evidence>
<dbReference type="UniPathway" id="UPA00028">
    <property type="reaction ID" value="UER00005"/>
</dbReference>
<sequence>MGFLHEGHINLIRMAKRNCDKVFISIFVNPTQFGPGEDFKKYPRDVKRDSALAEKEGVDYIFYPTVQEMYGSDHKTMVEVKELGKIMCGKHRPGHFAGVTTIVLKLFSIIDAHKAYFGQKDYQQMIIIKKMAADLNLDIEIVSGPTIRERDGLAISSRNRYLSAEERRNANILYECLNLAEDMVKNGEKDLEKIKRIILGKLEDNRFVKSVDYFEFRDPRTLEVIFSAIRFSMSSGTEIFSLSEYFFNIASLVSRSGGVISVTRPHSKRDLSLSSRVEMFLGDLSLERTI</sequence>
<dbReference type="CDD" id="cd00560">
    <property type="entry name" value="PanC"/>
    <property type="match status" value="1"/>
</dbReference>
<dbReference type="HAMAP" id="MF_00158">
    <property type="entry name" value="PanC"/>
    <property type="match status" value="1"/>
</dbReference>
<reference evidence="9" key="1">
    <citation type="journal article" date="2014" name="Front. Microbiol.">
        <title>High frequency of phylogenetically diverse reductive dehalogenase-homologous genes in deep subseafloor sedimentary metagenomes.</title>
        <authorList>
            <person name="Kawai M."/>
            <person name="Futagami T."/>
            <person name="Toyoda A."/>
            <person name="Takaki Y."/>
            <person name="Nishi S."/>
            <person name="Hori S."/>
            <person name="Arai W."/>
            <person name="Tsubouchi T."/>
            <person name="Morono Y."/>
            <person name="Uchiyama I."/>
            <person name="Ito T."/>
            <person name="Fujiyama A."/>
            <person name="Inagaki F."/>
            <person name="Takami H."/>
        </authorList>
    </citation>
    <scope>NUCLEOTIDE SEQUENCE</scope>
    <source>
        <strain evidence="9">Expedition CK06-06</strain>
    </source>
</reference>
<dbReference type="Gene3D" id="3.40.50.620">
    <property type="entry name" value="HUPs"/>
    <property type="match status" value="1"/>
</dbReference>
<evidence type="ECO:0000256" key="5">
    <source>
        <dbReference type="ARBA" id="ARBA00022655"/>
    </source>
</evidence>
<comment type="catalytic activity">
    <reaction evidence="8">
        <text>(R)-pantoate + beta-alanine + ATP = (R)-pantothenate + AMP + diphosphate + H(+)</text>
        <dbReference type="Rhea" id="RHEA:10912"/>
        <dbReference type="ChEBI" id="CHEBI:15378"/>
        <dbReference type="ChEBI" id="CHEBI:15980"/>
        <dbReference type="ChEBI" id="CHEBI:29032"/>
        <dbReference type="ChEBI" id="CHEBI:30616"/>
        <dbReference type="ChEBI" id="CHEBI:33019"/>
        <dbReference type="ChEBI" id="CHEBI:57966"/>
        <dbReference type="ChEBI" id="CHEBI:456215"/>
        <dbReference type="EC" id="6.3.2.1"/>
    </reaction>
</comment>
<evidence type="ECO:0000256" key="8">
    <source>
        <dbReference type="ARBA" id="ARBA00048258"/>
    </source>
</evidence>
<protein>
    <recommendedName>
        <fullName evidence="3">pantoate--beta-alanine ligase (AMP-forming)</fullName>
        <ecNumber evidence="3">6.3.2.1</ecNumber>
    </recommendedName>
</protein>
<dbReference type="InterPro" id="IPR042176">
    <property type="entry name" value="Pantoate_ligase_C"/>
</dbReference>
<dbReference type="PANTHER" id="PTHR21299">
    <property type="entry name" value="CYTIDYLATE KINASE/PANTOATE-BETA-ALANINE LIGASE"/>
    <property type="match status" value="1"/>
</dbReference>
<evidence type="ECO:0000256" key="7">
    <source>
        <dbReference type="ARBA" id="ARBA00022840"/>
    </source>
</evidence>
<proteinExistence type="inferred from homology"/>
<name>X1LWH8_9ZZZZ</name>
<evidence type="ECO:0000256" key="6">
    <source>
        <dbReference type="ARBA" id="ARBA00022741"/>
    </source>
</evidence>
<dbReference type="Gene3D" id="3.30.1300.10">
    <property type="entry name" value="Pantoate-beta-alanine ligase, C-terminal domain"/>
    <property type="match status" value="1"/>
</dbReference>